<evidence type="ECO:0000313" key="4">
    <source>
        <dbReference type="EMBL" id="TSI12659.1"/>
    </source>
</evidence>
<keyword evidence="1 2" id="KW-0238">DNA-binding</keyword>
<dbReference type="SUPFAM" id="SSF50249">
    <property type="entry name" value="Nucleic acid-binding proteins"/>
    <property type="match status" value="1"/>
</dbReference>
<evidence type="ECO:0000256" key="3">
    <source>
        <dbReference type="SAM" id="MobiDB-lite"/>
    </source>
</evidence>
<reference evidence="4 5" key="1">
    <citation type="submission" date="2019-07" db="EMBL/GenBank/DDBJ databases">
        <title>Draft genome sequence of Brevibacterium aurantiacum XU54 isolated from Xinjiang China.</title>
        <authorList>
            <person name="Xu X."/>
        </authorList>
    </citation>
    <scope>NUCLEOTIDE SEQUENCE [LARGE SCALE GENOMIC DNA]</scope>
    <source>
        <strain evidence="4 5">XU54</strain>
    </source>
</reference>
<dbReference type="EMBL" id="VLTK01000015">
    <property type="protein sequence ID" value="TSI12659.1"/>
    <property type="molecule type" value="Genomic_DNA"/>
</dbReference>
<evidence type="ECO:0000256" key="1">
    <source>
        <dbReference type="ARBA" id="ARBA00023125"/>
    </source>
</evidence>
<name>A0A556C5C1_BREAU</name>
<comment type="caution">
    <text evidence="4">The sequence shown here is derived from an EMBL/GenBank/DDBJ whole genome shotgun (WGS) entry which is preliminary data.</text>
</comment>
<evidence type="ECO:0000256" key="2">
    <source>
        <dbReference type="PROSITE-ProRule" id="PRU00252"/>
    </source>
</evidence>
<feature type="region of interest" description="Disordered" evidence="3">
    <location>
        <begin position="106"/>
        <end position="161"/>
    </location>
</feature>
<keyword evidence="5" id="KW-1185">Reference proteome</keyword>
<dbReference type="InterPro" id="IPR012340">
    <property type="entry name" value="NA-bd_OB-fold"/>
</dbReference>
<evidence type="ECO:0000313" key="5">
    <source>
        <dbReference type="Proteomes" id="UP000316406"/>
    </source>
</evidence>
<dbReference type="PROSITE" id="PS50935">
    <property type="entry name" value="SSB"/>
    <property type="match status" value="1"/>
</dbReference>
<dbReference type="OrthoDB" id="4427276at2"/>
<dbReference type="GO" id="GO:0003697">
    <property type="term" value="F:single-stranded DNA binding"/>
    <property type="evidence" value="ECO:0007669"/>
    <property type="project" value="InterPro"/>
</dbReference>
<dbReference type="RefSeq" id="WP_143924223.1">
    <property type="nucleotide sequence ID" value="NZ_VLTK01000015.1"/>
</dbReference>
<dbReference type="Gene3D" id="2.40.50.140">
    <property type="entry name" value="Nucleic acid-binding proteins"/>
    <property type="match status" value="1"/>
</dbReference>
<feature type="compositionally biased region" description="Low complexity" evidence="3">
    <location>
        <begin position="121"/>
        <end position="161"/>
    </location>
</feature>
<dbReference type="InterPro" id="IPR000424">
    <property type="entry name" value="Primosome_PriB/ssb"/>
</dbReference>
<dbReference type="Pfam" id="PF00436">
    <property type="entry name" value="SSB"/>
    <property type="match status" value="1"/>
</dbReference>
<proteinExistence type="predicted"/>
<sequence>MADATVNIPGVIASDPRFNTTNSGKRVANIRVLAGRSKPDGNGGWEQLSTTAYDVSFWAEHADLASALNPERGSKVTVTGTITGVEKYDGQNGESLSVKVNGDGLRVYPKRDQQQGGGNFNSGQQSQRAGTWGNQQQSQQTQGQQSSGWGQNPGGNDEPPF</sequence>
<dbReference type="Proteomes" id="UP000316406">
    <property type="component" value="Unassembled WGS sequence"/>
</dbReference>
<organism evidence="4 5">
    <name type="scientific">Brevibacterium aurantiacum</name>
    <dbReference type="NCBI Taxonomy" id="273384"/>
    <lineage>
        <taxon>Bacteria</taxon>
        <taxon>Bacillati</taxon>
        <taxon>Actinomycetota</taxon>
        <taxon>Actinomycetes</taxon>
        <taxon>Micrococcales</taxon>
        <taxon>Brevibacteriaceae</taxon>
        <taxon>Brevibacterium</taxon>
    </lineage>
</organism>
<dbReference type="AlphaFoldDB" id="A0A556C5C1"/>
<protein>
    <submittedName>
        <fullName evidence="4">Single-stranded DNA-binding protein</fullName>
    </submittedName>
</protein>
<accession>A0A556C5C1</accession>
<gene>
    <name evidence="4" type="ORF">FO013_19490</name>
</gene>